<accession>A0A3Q0FCW1</accession>
<protein>
    <submittedName>
        <fullName evidence="2">Uncharacterized protein LOC111242139</fullName>
    </submittedName>
</protein>
<keyword evidence="1" id="KW-1185">Reference proteome</keyword>
<evidence type="ECO:0000313" key="1">
    <source>
        <dbReference type="Proteomes" id="UP000087766"/>
    </source>
</evidence>
<reference evidence="2" key="2">
    <citation type="submission" date="2025-08" db="UniProtKB">
        <authorList>
            <consortium name="RefSeq"/>
        </authorList>
    </citation>
    <scope>IDENTIFICATION</scope>
    <source>
        <tissue evidence="2">Leaf</tissue>
    </source>
</reference>
<dbReference type="RefSeq" id="XP_022640202.1">
    <property type="nucleotide sequence ID" value="XM_022784481.1"/>
</dbReference>
<gene>
    <name evidence="2" type="primary">LOC111242139</name>
</gene>
<reference evidence="1" key="1">
    <citation type="journal article" date="2014" name="Nat. Commun.">
        <title>Genome sequence of mungbean and insights into evolution within Vigna species.</title>
        <authorList>
            <person name="Kang Y.J."/>
            <person name="Kim S.K."/>
            <person name="Kim M.Y."/>
            <person name="Lestari P."/>
            <person name="Kim K.H."/>
            <person name="Ha B.K."/>
            <person name="Jun T.H."/>
            <person name="Hwang W.J."/>
            <person name="Lee T."/>
            <person name="Lee J."/>
            <person name="Shim S."/>
            <person name="Yoon M.Y."/>
            <person name="Jang Y.E."/>
            <person name="Han K.S."/>
            <person name="Taeprayoon P."/>
            <person name="Yoon N."/>
            <person name="Somta P."/>
            <person name="Tanya P."/>
            <person name="Kim K.S."/>
            <person name="Gwag J.G."/>
            <person name="Moon J.K."/>
            <person name="Lee Y.H."/>
            <person name="Park B.S."/>
            <person name="Bombarely A."/>
            <person name="Doyle J.J."/>
            <person name="Jackson S.A."/>
            <person name="Schafleitner R."/>
            <person name="Srinives P."/>
            <person name="Varshney R.K."/>
            <person name="Lee S.H."/>
        </authorList>
    </citation>
    <scope>NUCLEOTIDE SEQUENCE [LARGE SCALE GENOMIC DNA]</scope>
    <source>
        <strain evidence="1">cv. VC1973A</strain>
    </source>
</reference>
<name>A0A3Q0FCW1_VIGRR</name>
<proteinExistence type="predicted"/>
<organism evidence="1 2">
    <name type="scientific">Vigna radiata var. radiata</name>
    <name type="common">Mung bean</name>
    <name type="synonym">Phaseolus aureus</name>
    <dbReference type="NCBI Taxonomy" id="3916"/>
    <lineage>
        <taxon>Eukaryota</taxon>
        <taxon>Viridiplantae</taxon>
        <taxon>Streptophyta</taxon>
        <taxon>Embryophyta</taxon>
        <taxon>Tracheophyta</taxon>
        <taxon>Spermatophyta</taxon>
        <taxon>Magnoliopsida</taxon>
        <taxon>eudicotyledons</taxon>
        <taxon>Gunneridae</taxon>
        <taxon>Pentapetalae</taxon>
        <taxon>rosids</taxon>
        <taxon>fabids</taxon>
        <taxon>Fabales</taxon>
        <taxon>Fabaceae</taxon>
        <taxon>Papilionoideae</taxon>
        <taxon>50 kb inversion clade</taxon>
        <taxon>NPAAA clade</taxon>
        <taxon>indigoferoid/millettioid clade</taxon>
        <taxon>Phaseoleae</taxon>
        <taxon>Vigna</taxon>
    </lineage>
</organism>
<evidence type="ECO:0000313" key="2">
    <source>
        <dbReference type="RefSeq" id="XP_022640202.1"/>
    </source>
</evidence>
<dbReference type="GeneID" id="111242139"/>
<dbReference type="KEGG" id="vra:111242139"/>
<sequence length="144" mass="16394">MGQFDLLRLHHLLYFKEFFGLVDPVQRVESSTGRTPTSIGVFGAHTHHPHQLLDVFVHRNRVLTIRRCSAFSSFTTNSICFHRPLTTFILPSIFLVLTRRVIRQFLHPTGRTNLLGIRKGNWAAEKSKTWADTVAATFGLLGHS</sequence>
<dbReference type="Proteomes" id="UP000087766">
    <property type="component" value="Chromosome 7"/>
</dbReference>
<dbReference type="AlphaFoldDB" id="A0A3Q0FCW1"/>